<dbReference type="PROSITE" id="PS51257">
    <property type="entry name" value="PROKAR_LIPOPROTEIN"/>
    <property type="match status" value="1"/>
</dbReference>
<dbReference type="GO" id="GO:0005886">
    <property type="term" value="C:plasma membrane"/>
    <property type="evidence" value="ECO:0007669"/>
    <property type="project" value="UniProtKB-SubCell"/>
</dbReference>
<dbReference type="EMBL" id="LDPH01000030">
    <property type="protein sequence ID" value="KLV22523.1"/>
    <property type="molecule type" value="Genomic_DNA"/>
</dbReference>
<keyword evidence="5 10" id="KW-0479">Metal-binding</keyword>
<evidence type="ECO:0000256" key="12">
    <source>
        <dbReference type="RuleBase" id="RU363002"/>
    </source>
</evidence>
<evidence type="ECO:0000256" key="8">
    <source>
        <dbReference type="ARBA" id="ARBA00031306"/>
    </source>
</evidence>
<evidence type="ECO:0000256" key="5">
    <source>
        <dbReference type="ARBA" id="ARBA00022723"/>
    </source>
</evidence>
<keyword evidence="12" id="KW-0472">Membrane</keyword>
<keyword evidence="4 10" id="KW-0808">Transferase</keyword>
<dbReference type="Gene3D" id="3.10.520.10">
    <property type="entry name" value="ApbE-like domains"/>
    <property type="match status" value="1"/>
</dbReference>
<dbReference type="PIRSF" id="PIRSF006268">
    <property type="entry name" value="ApbE"/>
    <property type="match status" value="1"/>
</dbReference>
<evidence type="ECO:0000256" key="9">
    <source>
        <dbReference type="ARBA" id="ARBA00048540"/>
    </source>
</evidence>
<keyword evidence="12" id="KW-0997">Cell inner membrane</keyword>
<evidence type="ECO:0000256" key="7">
    <source>
        <dbReference type="ARBA" id="ARBA00022842"/>
    </source>
</evidence>
<comment type="catalytic activity">
    <reaction evidence="9 10 12">
        <text>L-threonyl-[protein] + FAD = FMN-L-threonyl-[protein] + AMP + H(+)</text>
        <dbReference type="Rhea" id="RHEA:36847"/>
        <dbReference type="Rhea" id="RHEA-COMP:11060"/>
        <dbReference type="Rhea" id="RHEA-COMP:11061"/>
        <dbReference type="ChEBI" id="CHEBI:15378"/>
        <dbReference type="ChEBI" id="CHEBI:30013"/>
        <dbReference type="ChEBI" id="CHEBI:57692"/>
        <dbReference type="ChEBI" id="CHEBI:74257"/>
        <dbReference type="ChEBI" id="CHEBI:456215"/>
        <dbReference type="EC" id="2.7.1.180"/>
    </reaction>
</comment>
<dbReference type="InterPro" id="IPR003374">
    <property type="entry name" value="ApbE-like_sf"/>
</dbReference>
<dbReference type="GO" id="GO:0046872">
    <property type="term" value="F:metal ion binding"/>
    <property type="evidence" value="ECO:0007669"/>
    <property type="project" value="UniProtKB-UniRule"/>
</dbReference>
<keyword evidence="12" id="KW-0449">Lipoprotein</keyword>
<accession>A0A0J1I992</accession>
<keyword evidence="14" id="KW-1185">Reference proteome</keyword>
<feature type="binding site" evidence="11">
    <location>
        <position position="296"/>
    </location>
    <ligand>
        <name>Mg(2+)</name>
        <dbReference type="ChEBI" id="CHEBI:18420"/>
    </ligand>
</feature>
<feature type="binding site" evidence="11">
    <location>
        <position position="178"/>
    </location>
    <ligand>
        <name>Mg(2+)</name>
        <dbReference type="ChEBI" id="CHEBI:18420"/>
    </ligand>
</feature>
<protein>
    <recommendedName>
        <fullName evidence="2 10">FAD:protein FMN transferase</fullName>
        <ecNumber evidence="1 10">2.7.1.180</ecNumber>
    </recommendedName>
    <alternativeName>
        <fullName evidence="8 10">Flavin transferase</fullName>
    </alternativeName>
</protein>
<evidence type="ECO:0000256" key="1">
    <source>
        <dbReference type="ARBA" id="ARBA00011955"/>
    </source>
</evidence>
<keyword evidence="6 10" id="KW-0274">FAD</keyword>
<feature type="binding site" evidence="11">
    <location>
        <position position="292"/>
    </location>
    <ligand>
        <name>Mg(2+)</name>
        <dbReference type="ChEBI" id="CHEBI:18420"/>
    </ligand>
</feature>
<dbReference type="PATRIC" id="fig|1397.4.peg.3375"/>
<comment type="function">
    <text evidence="12">Flavin transferase that catalyzes the transfer of the FMN moiety of FAD and its covalent binding to the hydroxyl group of a threonine residue in a target flavoprotein.</text>
</comment>
<dbReference type="Pfam" id="PF02424">
    <property type="entry name" value="ApbE"/>
    <property type="match status" value="1"/>
</dbReference>
<dbReference type="RefSeq" id="WP_047944273.1">
    <property type="nucleotide sequence ID" value="NZ_JABRVN010000125.1"/>
</dbReference>
<dbReference type="SUPFAM" id="SSF143631">
    <property type="entry name" value="ApbE-like"/>
    <property type="match status" value="1"/>
</dbReference>
<comment type="subcellular location">
    <subcellularLocation>
        <location evidence="12">Cell inner membrane</location>
        <topology evidence="12">Lipid-anchor</topology>
        <orientation evidence="12">Periplasmic side</orientation>
    </subcellularLocation>
</comment>
<evidence type="ECO:0000256" key="6">
    <source>
        <dbReference type="ARBA" id="ARBA00022827"/>
    </source>
</evidence>
<reference evidence="13 14" key="1">
    <citation type="submission" date="2015-05" db="EMBL/GenBank/DDBJ databases">
        <title>Whole genome sequence and identification of bacterial endophytes from Costus igneus.</title>
        <authorList>
            <person name="Lee Y.P."/>
            <person name="Gan H.M."/>
            <person name="Eng W."/>
            <person name="Wheatley M.S."/>
            <person name="Caraballo A."/>
            <person name="Polter S."/>
            <person name="Savka M.A."/>
            <person name="Hudson A.O."/>
        </authorList>
    </citation>
    <scope>NUCLEOTIDE SEQUENCE [LARGE SCALE GENOMIC DNA]</scope>
    <source>
        <strain evidence="13 14">RIT379</strain>
    </source>
</reference>
<dbReference type="AlphaFoldDB" id="A0A0J1I992"/>
<evidence type="ECO:0000256" key="4">
    <source>
        <dbReference type="ARBA" id="ARBA00022679"/>
    </source>
</evidence>
<dbReference type="OrthoDB" id="9778595at2"/>
<dbReference type="Proteomes" id="UP000036045">
    <property type="component" value="Unassembled WGS sequence"/>
</dbReference>
<dbReference type="EC" id="2.7.1.180" evidence="1 10"/>
<keyword evidence="12" id="KW-1003">Cell membrane</keyword>
<organism evidence="13 14">
    <name type="scientific">Niallia circulans</name>
    <name type="common">Bacillus circulans</name>
    <dbReference type="NCBI Taxonomy" id="1397"/>
    <lineage>
        <taxon>Bacteria</taxon>
        <taxon>Bacillati</taxon>
        <taxon>Bacillota</taxon>
        <taxon>Bacilli</taxon>
        <taxon>Bacillales</taxon>
        <taxon>Bacillaceae</taxon>
        <taxon>Niallia</taxon>
    </lineage>
</organism>
<evidence type="ECO:0000256" key="3">
    <source>
        <dbReference type="ARBA" id="ARBA00022630"/>
    </source>
</evidence>
<evidence type="ECO:0000313" key="14">
    <source>
        <dbReference type="Proteomes" id="UP000036045"/>
    </source>
</evidence>
<proteinExistence type="inferred from homology"/>
<dbReference type="GO" id="GO:0016740">
    <property type="term" value="F:transferase activity"/>
    <property type="evidence" value="ECO:0007669"/>
    <property type="project" value="UniProtKB-UniRule"/>
</dbReference>
<evidence type="ECO:0000256" key="10">
    <source>
        <dbReference type="PIRNR" id="PIRNR006268"/>
    </source>
</evidence>
<dbReference type="InterPro" id="IPR024932">
    <property type="entry name" value="ApbE"/>
</dbReference>
<keyword evidence="3 10" id="KW-0285">Flavoprotein</keyword>
<evidence type="ECO:0000256" key="11">
    <source>
        <dbReference type="PIRSR" id="PIRSR006268-2"/>
    </source>
</evidence>
<comment type="cofactor">
    <cofactor evidence="11">
        <name>Mg(2+)</name>
        <dbReference type="ChEBI" id="CHEBI:18420"/>
    </cofactor>
    <cofactor evidence="11">
        <name>Mn(2+)</name>
        <dbReference type="ChEBI" id="CHEBI:29035"/>
    </cofactor>
    <text evidence="11">Magnesium. Can also use manganese.</text>
</comment>
<dbReference type="PANTHER" id="PTHR30040">
    <property type="entry name" value="THIAMINE BIOSYNTHESIS LIPOPROTEIN APBE"/>
    <property type="match status" value="1"/>
</dbReference>
<comment type="similarity">
    <text evidence="10 12">Belongs to the ApbE family.</text>
</comment>
<gene>
    <name evidence="13" type="ORF">ABW02_21290</name>
</gene>
<keyword evidence="7 10" id="KW-0460">Magnesium</keyword>
<sequence>MNKFKFAAILFLALLLLIGCGKQKESNAMVNSNPYKRTEFLMGTVVTIKIYDKDKEAVLDKVFDRIELLASQITVNEDGSIVDEINENAGRNPVQVPEDIYRLVKAGKEYSGYSGGDFDITIGPLTNLWHIGFPDEKKPTQSEINAVLPLINYTKIELNEDKQTVFLPEQGMMLDLGGIAKGFITDEVIKVLNDNKVESAIVDLGGNIYVKGTNPSGKPWEVGVQDPFSDRGEMVGKMEETNTSIVTSGIYERYLEVDGVKYHHILSPKNGYSVNNEVAGITIVSDKSFDGDGYSTTIFIKGIEEGLKAVEKMEGIEAIFVTKDKEVYLTSGLKGKFTLTNEKFKLANE</sequence>
<comment type="caution">
    <text evidence="13">The sequence shown here is derived from an EMBL/GenBank/DDBJ whole genome shotgun (WGS) entry which is preliminary data.</text>
</comment>
<name>A0A0J1I992_NIACI</name>
<evidence type="ECO:0000256" key="2">
    <source>
        <dbReference type="ARBA" id="ARBA00016337"/>
    </source>
</evidence>
<dbReference type="PANTHER" id="PTHR30040:SF2">
    <property type="entry name" value="FAD:PROTEIN FMN TRANSFERASE"/>
    <property type="match status" value="1"/>
</dbReference>
<evidence type="ECO:0000313" key="13">
    <source>
        <dbReference type="EMBL" id="KLV22523.1"/>
    </source>
</evidence>